<dbReference type="RefSeq" id="WP_013328817.1">
    <property type="nucleotide sequence ID" value="NC_014507.1"/>
</dbReference>
<dbReference type="KEGG" id="mpi:Mpet_0870"/>
<name>E1RJC1_METP4</name>
<dbReference type="GeneID" id="9743328"/>
<dbReference type="EMBL" id="CP002117">
    <property type="protein sequence ID" value="ADN35639.1"/>
    <property type="molecule type" value="Genomic_DNA"/>
</dbReference>
<protein>
    <submittedName>
        <fullName evidence="1">Uncharacterized protein</fullName>
    </submittedName>
</protein>
<proteinExistence type="predicted"/>
<accession>E1RJC1</accession>
<dbReference type="HOGENOM" id="CLU_968381_0_0_2"/>
<dbReference type="OrthoDB" id="359402at2157"/>
<dbReference type="Proteomes" id="UP000006565">
    <property type="component" value="Chromosome"/>
</dbReference>
<dbReference type="AlphaFoldDB" id="E1RJC1"/>
<organism evidence="1 2">
    <name type="scientific">Methanolacinia petrolearia (strain DSM 11571 / OCM 486 / SEBR 4847)</name>
    <name type="common">Methanoplanus petrolearius</name>
    <dbReference type="NCBI Taxonomy" id="679926"/>
    <lineage>
        <taxon>Archaea</taxon>
        <taxon>Methanobacteriati</taxon>
        <taxon>Methanobacteriota</taxon>
        <taxon>Stenosarchaea group</taxon>
        <taxon>Methanomicrobia</taxon>
        <taxon>Methanomicrobiales</taxon>
        <taxon>Methanomicrobiaceae</taxon>
        <taxon>Methanolacinia</taxon>
    </lineage>
</organism>
<evidence type="ECO:0000313" key="2">
    <source>
        <dbReference type="Proteomes" id="UP000006565"/>
    </source>
</evidence>
<sequence length="310" mass="35665">MGKYKKKVMKLKSAKKSAQPDPKLAMDTLAVALKDIYASQCLYEKECYPQAIFFLQQGIEKGWKAFGYHHGLLTLSEAKSKEYNHMSTNVGKSSLIRMRNIIGHMVQQLKIVQNFYSQVNEEINESDISLKNMYEDLIWAQKAIDKATEPSFVITPTELQSMLDKFHGDEQAENNCEEIIESPEMCPKIIKQVRDGAINELNVLFSGIPIADELINDISQGKFDDQKIKDILLSVMKGMVIVNPLFYFAIMTQRHENICRYPDKIRSPLNEYTKDHIIIRFFPAIAHTTQNSLEKMDELFRMDLFQPAVL</sequence>
<dbReference type="Gene3D" id="1.20.120.330">
    <property type="entry name" value="Nucleotidyltransferases domain 2"/>
    <property type="match status" value="1"/>
</dbReference>
<keyword evidence="2" id="KW-1185">Reference proteome</keyword>
<reference evidence="1 2" key="1">
    <citation type="journal article" date="2010" name="Stand. Genomic Sci.">
        <title>Complete genome sequence of Methanoplanus petrolearius type strain (SEBR 4847).</title>
        <authorList>
            <person name="Brambilla E."/>
            <person name="Djao O.D."/>
            <person name="Daligault H."/>
            <person name="Lapidus A."/>
            <person name="Lucas S."/>
            <person name="Hammon N."/>
            <person name="Nolan M."/>
            <person name="Tice H."/>
            <person name="Cheng J.F."/>
            <person name="Han C."/>
            <person name="Tapia R."/>
            <person name="Goodwin L."/>
            <person name="Pitluck S."/>
            <person name="Liolios K."/>
            <person name="Ivanova N."/>
            <person name="Mavromatis K."/>
            <person name="Mikhailova N."/>
            <person name="Pati A."/>
            <person name="Chen A."/>
            <person name="Palaniappan K."/>
            <person name="Land M."/>
            <person name="Hauser L."/>
            <person name="Chang Y.J."/>
            <person name="Jeffries C.D."/>
            <person name="Rohde M."/>
            <person name="Spring S."/>
            <person name="Sikorski J."/>
            <person name="Goker M."/>
            <person name="Woyke T."/>
            <person name="Bristow J."/>
            <person name="Eisen J.A."/>
            <person name="Markowitz V."/>
            <person name="Hugenholtz P."/>
            <person name="Kyrpides N.C."/>
            <person name="Klenk H.P."/>
        </authorList>
    </citation>
    <scope>NUCLEOTIDE SEQUENCE [LARGE SCALE GENOMIC DNA]</scope>
    <source>
        <strain evidence="2">DSM 11571 / OCM 486 / SEBR 4847</strain>
    </source>
</reference>
<gene>
    <name evidence="1" type="ordered locus">Mpet_0870</name>
</gene>
<dbReference type="eggNOG" id="arCOG06139">
    <property type="taxonomic scope" value="Archaea"/>
</dbReference>
<evidence type="ECO:0000313" key="1">
    <source>
        <dbReference type="EMBL" id="ADN35639.1"/>
    </source>
</evidence>